<dbReference type="InterPro" id="IPR002575">
    <property type="entry name" value="Aminoglycoside_PTrfase"/>
</dbReference>
<gene>
    <name evidence="2" type="ORF">METZ01_LOCUS331664</name>
</gene>
<accession>A0A382Q1B8</accession>
<dbReference type="Gene3D" id="3.90.1200.10">
    <property type="match status" value="1"/>
</dbReference>
<feature type="domain" description="Aminoglycoside phosphotransferase" evidence="1">
    <location>
        <begin position="1"/>
        <end position="51"/>
    </location>
</feature>
<proteinExistence type="predicted"/>
<feature type="non-terminal residue" evidence="2">
    <location>
        <position position="1"/>
    </location>
</feature>
<dbReference type="AlphaFoldDB" id="A0A382Q1B8"/>
<protein>
    <recommendedName>
        <fullName evidence="1">Aminoglycoside phosphotransferase domain-containing protein</fullName>
    </recommendedName>
</protein>
<evidence type="ECO:0000313" key="2">
    <source>
        <dbReference type="EMBL" id="SVC78810.1"/>
    </source>
</evidence>
<dbReference type="SUPFAM" id="SSF56112">
    <property type="entry name" value="Protein kinase-like (PK-like)"/>
    <property type="match status" value="1"/>
</dbReference>
<sequence length="139" mass="14922">HGDYQFANVMFHHGGPARMAAIVDWEMGTVGDPLLDLAWVVMGWPTSDEDAAGTGGYVDLTGMPSRDELLERYSTVSGRPVDEIDYYVVLASFKMAIVLEGGYARYVAGGADNEKMEAFGPIVLDMAARAANLAGSTKL</sequence>
<reference evidence="2" key="1">
    <citation type="submission" date="2018-05" db="EMBL/GenBank/DDBJ databases">
        <authorList>
            <person name="Lanie J.A."/>
            <person name="Ng W.-L."/>
            <person name="Kazmierczak K.M."/>
            <person name="Andrzejewski T.M."/>
            <person name="Davidsen T.M."/>
            <person name="Wayne K.J."/>
            <person name="Tettelin H."/>
            <person name="Glass J.I."/>
            <person name="Rusch D."/>
            <person name="Podicherti R."/>
            <person name="Tsui H.-C.T."/>
            <person name="Winkler M.E."/>
        </authorList>
    </citation>
    <scope>NUCLEOTIDE SEQUENCE</scope>
</reference>
<organism evidence="2">
    <name type="scientific">marine metagenome</name>
    <dbReference type="NCBI Taxonomy" id="408172"/>
    <lineage>
        <taxon>unclassified sequences</taxon>
        <taxon>metagenomes</taxon>
        <taxon>ecological metagenomes</taxon>
    </lineage>
</organism>
<dbReference type="Pfam" id="PF01636">
    <property type="entry name" value="APH"/>
    <property type="match status" value="1"/>
</dbReference>
<dbReference type="EMBL" id="UINC01110959">
    <property type="protein sequence ID" value="SVC78810.1"/>
    <property type="molecule type" value="Genomic_DNA"/>
</dbReference>
<evidence type="ECO:0000259" key="1">
    <source>
        <dbReference type="Pfam" id="PF01636"/>
    </source>
</evidence>
<name>A0A382Q1B8_9ZZZZ</name>
<dbReference type="InterPro" id="IPR011009">
    <property type="entry name" value="Kinase-like_dom_sf"/>
</dbReference>